<feature type="chain" id="PRO_5035732993" evidence="1">
    <location>
        <begin position="19"/>
        <end position="133"/>
    </location>
</feature>
<evidence type="ECO:0000256" key="1">
    <source>
        <dbReference type="SAM" id="SignalP"/>
    </source>
</evidence>
<dbReference type="OrthoDB" id="5786419at2759"/>
<name>A0A8S1ET58_9PELO</name>
<dbReference type="EMBL" id="CADEPM010000002">
    <property type="protein sequence ID" value="CAB3401111.1"/>
    <property type="molecule type" value="Genomic_DNA"/>
</dbReference>
<reference evidence="2 3" key="1">
    <citation type="submission" date="2020-04" db="EMBL/GenBank/DDBJ databases">
        <authorList>
            <person name="Laetsch R D."/>
            <person name="Stevens L."/>
            <person name="Kumar S."/>
            <person name="Blaxter L. M."/>
        </authorList>
    </citation>
    <scope>NUCLEOTIDE SEQUENCE [LARGE SCALE GENOMIC DNA]</scope>
</reference>
<accession>A0A8S1ET58</accession>
<evidence type="ECO:0000313" key="3">
    <source>
        <dbReference type="Proteomes" id="UP000494206"/>
    </source>
</evidence>
<comment type="caution">
    <text evidence="2">The sequence shown here is derived from an EMBL/GenBank/DDBJ whole genome shotgun (WGS) entry which is preliminary data.</text>
</comment>
<dbReference type="AlphaFoldDB" id="A0A8S1ET58"/>
<organism evidence="2 3">
    <name type="scientific">Caenorhabditis bovis</name>
    <dbReference type="NCBI Taxonomy" id="2654633"/>
    <lineage>
        <taxon>Eukaryota</taxon>
        <taxon>Metazoa</taxon>
        <taxon>Ecdysozoa</taxon>
        <taxon>Nematoda</taxon>
        <taxon>Chromadorea</taxon>
        <taxon>Rhabditida</taxon>
        <taxon>Rhabditina</taxon>
        <taxon>Rhabditomorpha</taxon>
        <taxon>Rhabditoidea</taxon>
        <taxon>Rhabditidae</taxon>
        <taxon>Peloderinae</taxon>
        <taxon>Caenorhabditis</taxon>
    </lineage>
</organism>
<proteinExistence type="predicted"/>
<evidence type="ECO:0000313" key="2">
    <source>
        <dbReference type="EMBL" id="CAB3401111.1"/>
    </source>
</evidence>
<feature type="signal peptide" evidence="1">
    <location>
        <begin position="1"/>
        <end position="18"/>
    </location>
</feature>
<keyword evidence="1" id="KW-0732">Signal</keyword>
<protein>
    <submittedName>
        <fullName evidence="2">Uncharacterized protein</fullName>
    </submittedName>
</protein>
<gene>
    <name evidence="2" type="ORF">CBOVIS_LOCUS3907</name>
</gene>
<dbReference type="Proteomes" id="UP000494206">
    <property type="component" value="Unassembled WGS sequence"/>
</dbReference>
<sequence length="133" mass="15425">MSSLKLCLLFALIGLAASQFNMDCKIKVKFRQDSHQKVRIDLLIPSLSIMSDPVILDEFKEEKHVNIKGKNCERKHWVFMIYGEDEHGNWVLKKKHKAKFTGHGWFLVSMAENYEFQILDRMGVMCSEGMCGK</sequence>
<keyword evidence="3" id="KW-1185">Reference proteome</keyword>